<protein>
    <submittedName>
        <fullName evidence="1">Uncharacterized protein</fullName>
    </submittedName>
</protein>
<evidence type="ECO:0000313" key="1">
    <source>
        <dbReference type="EMBL" id="KLO17873.1"/>
    </source>
</evidence>
<gene>
    <name evidence="1" type="ORF">SCHPADRAFT_994033</name>
</gene>
<dbReference type="SUPFAM" id="SSF52047">
    <property type="entry name" value="RNI-like"/>
    <property type="match status" value="1"/>
</dbReference>
<keyword evidence="2" id="KW-1185">Reference proteome</keyword>
<dbReference type="EMBL" id="KQ085900">
    <property type="protein sequence ID" value="KLO17873.1"/>
    <property type="molecule type" value="Genomic_DNA"/>
</dbReference>
<dbReference type="OrthoDB" id="3332286at2759"/>
<reference evidence="1 2" key="1">
    <citation type="submission" date="2015-04" db="EMBL/GenBank/DDBJ databases">
        <title>Complete genome sequence of Schizopora paradoxa KUC8140, a cosmopolitan wood degrader in East Asia.</title>
        <authorList>
            <consortium name="DOE Joint Genome Institute"/>
            <person name="Min B."/>
            <person name="Park H."/>
            <person name="Jang Y."/>
            <person name="Kim J.-J."/>
            <person name="Kim K.H."/>
            <person name="Pangilinan J."/>
            <person name="Lipzen A."/>
            <person name="Riley R."/>
            <person name="Grigoriev I.V."/>
            <person name="Spatafora J.W."/>
            <person name="Choi I.-G."/>
        </authorList>
    </citation>
    <scope>NUCLEOTIDE SEQUENCE [LARGE SCALE GENOMIC DNA]</scope>
    <source>
        <strain evidence="1 2">KUC8140</strain>
    </source>
</reference>
<sequence length="606" mass="69454">MSIAEQLESIPPHFNIDEPGGPVYFENPSDTIFAGLFLPVLTPTASGYRSMNALDTDSENSSIPWQFCDRILSAIRDPQFNPKKISFRDCGDMFRAVGRRRHDKWLAVEARPTCNAAFPMAILDGVLDIFREEVAMQAHIERKHFFGHIRVWTTGRDYEWDTTKATLQTMMLVHSSWHAAAKRLVGYRIASSQGPAPSFLQNPLFGRWTREIFLSYHDESDEGFEASNRITSRTYTIEPGNRNGYFLSTLCTCVPNIRLVHLYLADFSDTGLEFLCKAISSLIRLEELRMEVPRMCRKFSLRAIVTAISKRRFPSLRNLRFNTAFFNFDRDKPCILLCHLECLEMLHSIQFFNTHRTGLGDVHLMMNGIRSLTWSRNPSNRADPFALNDVQIDSIAEYDLWDTNYRGRRIEDGMIEVFQTAKLVRIHVENKTHDLGDNSLSAPISTPSDFTHLMAPWLVNCSSAHTLVIRGIPWTRMNIFREFREILSAPASIKKLIIEVISLPKPHPFRTWDDATEEEEEEAMTQFSGNDAELSQMVVVDFFPGLRALDVIFPGTRLVHFVGDLNCEDAEEIDFGDLGVEERRMLLPRCNEACFQKSVEFNVDII</sequence>
<evidence type="ECO:0000313" key="2">
    <source>
        <dbReference type="Proteomes" id="UP000053477"/>
    </source>
</evidence>
<organism evidence="1 2">
    <name type="scientific">Schizopora paradoxa</name>
    <dbReference type="NCBI Taxonomy" id="27342"/>
    <lineage>
        <taxon>Eukaryota</taxon>
        <taxon>Fungi</taxon>
        <taxon>Dikarya</taxon>
        <taxon>Basidiomycota</taxon>
        <taxon>Agaricomycotina</taxon>
        <taxon>Agaricomycetes</taxon>
        <taxon>Hymenochaetales</taxon>
        <taxon>Schizoporaceae</taxon>
        <taxon>Schizopora</taxon>
    </lineage>
</organism>
<dbReference type="InParanoid" id="A0A0H2S876"/>
<dbReference type="AlphaFoldDB" id="A0A0H2S876"/>
<accession>A0A0H2S876</accession>
<proteinExistence type="predicted"/>
<name>A0A0H2S876_9AGAM</name>
<dbReference type="Proteomes" id="UP000053477">
    <property type="component" value="Unassembled WGS sequence"/>
</dbReference>